<dbReference type="InterPro" id="IPR004360">
    <property type="entry name" value="Glyas_Fos-R_dOase_dom"/>
</dbReference>
<evidence type="ECO:0000313" key="2">
    <source>
        <dbReference type="EMBL" id="NYE74310.1"/>
    </source>
</evidence>
<name>A0A7Y9LEW1_9ACTN</name>
<organism evidence="2 3">
    <name type="scientific">Microlunatus parietis</name>
    <dbReference type="NCBI Taxonomy" id="682979"/>
    <lineage>
        <taxon>Bacteria</taxon>
        <taxon>Bacillati</taxon>
        <taxon>Actinomycetota</taxon>
        <taxon>Actinomycetes</taxon>
        <taxon>Propionibacteriales</taxon>
        <taxon>Propionibacteriaceae</taxon>
        <taxon>Microlunatus</taxon>
    </lineage>
</organism>
<dbReference type="Proteomes" id="UP000569914">
    <property type="component" value="Unassembled WGS sequence"/>
</dbReference>
<accession>A0A7Y9LEW1</accession>
<gene>
    <name evidence="2" type="ORF">BKA15_005639</name>
</gene>
<dbReference type="InterPro" id="IPR029068">
    <property type="entry name" value="Glyas_Bleomycin-R_OHBP_Dase"/>
</dbReference>
<comment type="caution">
    <text evidence="2">The sequence shown here is derived from an EMBL/GenBank/DDBJ whole genome shotgun (WGS) entry which is preliminary data.</text>
</comment>
<dbReference type="AlphaFoldDB" id="A0A7Y9LEW1"/>
<keyword evidence="3" id="KW-1185">Reference proteome</keyword>
<dbReference type="Pfam" id="PF00903">
    <property type="entry name" value="Glyoxalase"/>
    <property type="match status" value="1"/>
</dbReference>
<dbReference type="EMBL" id="JACCBU010000001">
    <property type="protein sequence ID" value="NYE74310.1"/>
    <property type="molecule type" value="Genomic_DNA"/>
</dbReference>
<reference evidence="2 3" key="1">
    <citation type="submission" date="2020-07" db="EMBL/GenBank/DDBJ databases">
        <title>Sequencing the genomes of 1000 actinobacteria strains.</title>
        <authorList>
            <person name="Klenk H.-P."/>
        </authorList>
    </citation>
    <scope>NUCLEOTIDE SEQUENCE [LARGE SCALE GENOMIC DNA]</scope>
    <source>
        <strain evidence="2 3">DSM 22083</strain>
    </source>
</reference>
<sequence>MITMTEQSSVAVPTFVAQAFRFSDEPAAMARFLEVLGLGVLVSKDTGWYDLRGRSGSVALHASGDRSDSGAPGGQTGLVMVAPEARAAAAYLESQGLETSVWDEAFGLQATVSTPFGGKLSINEEQTDFYGYERHEPRPGPVDVVVVFFTNDLDGAARFFARFGFQPDEDGSEGHHHLRNGDRGVILLHRAHTDDQEGSVGLSLETDEPLEAVAGQLTAAGYSAELLDAPRRITVTDPDGQLVEVWPSS</sequence>
<dbReference type="SUPFAM" id="SSF54593">
    <property type="entry name" value="Glyoxalase/Bleomycin resistance protein/Dihydroxybiphenyl dioxygenase"/>
    <property type="match status" value="2"/>
</dbReference>
<proteinExistence type="predicted"/>
<dbReference type="Gene3D" id="3.10.180.10">
    <property type="entry name" value="2,3-Dihydroxybiphenyl 1,2-Dioxygenase, domain 1"/>
    <property type="match status" value="1"/>
</dbReference>
<feature type="domain" description="Glyoxalase/fosfomycin resistance/dioxygenase" evidence="1">
    <location>
        <begin position="146"/>
        <end position="245"/>
    </location>
</feature>
<dbReference type="RefSeq" id="WP_179756517.1">
    <property type="nucleotide sequence ID" value="NZ_JACCBU010000001.1"/>
</dbReference>
<protein>
    <recommendedName>
        <fullName evidence="1">Glyoxalase/fosfomycin resistance/dioxygenase domain-containing protein</fullName>
    </recommendedName>
</protein>
<evidence type="ECO:0000313" key="3">
    <source>
        <dbReference type="Proteomes" id="UP000569914"/>
    </source>
</evidence>
<evidence type="ECO:0000259" key="1">
    <source>
        <dbReference type="Pfam" id="PF00903"/>
    </source>
</evidence>